<protein>
    <submittedName>
        <fullName evidence="1">Uncharacterized protein</fullName>
    </submittedName>
</protein>
<dbReference type="Proteomes" id="UP000002333">
    <property type="component" value="Chromosome"/>
</dbReference>
<organism evidence="1 2">
    <name type="scientific">Clostridium botulinum (strain 657 / Type Ba4)</name>
    <dbReference type="NCBI Taxonomy" id="515621"/>
    <lineage>
        <taxon>Bacteria</taxon>
        <taxon>Bacillati</taxon>
        <taxon>Bacillota</taxon>
        <taxon>Clostridia</taxon>
        <taxon>Eubacteriales</taxon>
        <taxon>Clostridiaceae</taxon>
        <taxon>Clostridium</taxon>
    </lineage>
</organism>
<dbReference type="EMBL" id="CP001083">
    <property type="protein sequence ID" value="ACQ54013.1"/>
    <property type="molecule type" value="Genomic_DNA"/>
</dbReference>
<gene>
    <name evidence="1" type="ordered locus">CLJ_B2592</name>
</gene>
<dbReference type="AlphaFoldDB" id="A0A3F3A6C8"/>
<evidence type="ECO:0000313" key="1">
    <source>
        <dbReference type="EMBL" id="ACQ54013.1"/>
    </source>
</evidence>
<dbReference type="KEGG" id="cbi:CLJ_B2592"/>
<reference evidence="2" key="2">
    <citation type="submission" date="2008-05" db="EMBL/GenBank/DDBJ databases">
        <title>Genome sequence of Clostridium botulinum Ba4 strain 657.</title>
        <authorList>
            <person name="Shrivastava S."/>
            <person name="Brown J.L."/>
            <person name="Bruce D."/>
            <person name="Detter C."/>
            <person name="Munk C."/>
            <person name="Smith L.A."/>
            <person name="Smith T.J."/>
            <person name="Sutton G."/>
            <person name="Brettin T.S."/>
        </authorList>
    </citation>
    <scope>NUCLEOTIDE SEQUENCE [LARGE SCALE GENOMIC DNA]</scope>
    <source>
        <strain evidence="2">657 / Type Ba4</strain>
    </source>
</reference>
<proteinExistence type="predicted"/>
<reference evidence="1 2" key="1">
    <citation type="journal article" date="2007" name="PLoS ONE">
        <title>Analysis of the neurotoxin complex genes in Clostridium botulinum A1-A4 and B1 strains: BoNT/A3, /Ba4 and /B1 clusters are located within plasmids.</title>
        <authorList>
            <person name="Smith T.J."/>
            <person name="Hill K.K."/>
            <person name="Foley B.T."/>
            <person name="Detter J.C."/>
            <person name="Munk A.C."/>
            <person name="Bruce D.C."/>
            <person name="Doggett N.A."/>
            <person name="Smith L.A."/>
            <person name="Marks J.D."/>
            <person name="Xie G."/>
            <person name="Brettin T.S."/>
        </authorList>
    </citation>
    <scope>NUCLEOTIDE SEQUENCE [LARGE SCALE GENOMIC DNA]</scope>
    <source>
        <strain evidence="2">657 / Type Ba4</strain>
    </source>
</reference>
<evidence type="ECO:0000313" key="2">
    <source>
        <dbReference type="Proteomes" id="UP000002333"/>
    </source>
</evidence>
<sequence length="49" mass="5695">MLGITNVKNILKAINSNLEKYPYQFRDDIICLFIVLNCKQIKPTNKIVI</sequence>
<accession>A0A3F3A6C8</accession>
<name>A0A3F3A6C8_CLOB6</name>